<dbReference type="Proteomes" id="UP001523565">
    <property type="component" value="Unassembled WGS sequence"/>
</dbReference>
<evidence type="ECO:0000313" key="2">
    <source>
        <dbReference type="Proteomes" id="UP001523565"/>
    </source>
</evidence>
<dbReference type="RefSeq" id="WP_262069131.1">
    <property type="nucleotide sequence ID" value="NZ_JAMXOC010000011.1"/>
</dbReference>
<protein>
    <submittedName>
        <fullName evidence="1">Uncharacterized protein</fullName>
    </submittedName>
</protein>
<evidence type="ECO:0000313" key="1">
    <source>
        <dbReference type="EMBL" id="MCP1110250.1"/>
    </source>
</evidence>
<reference evidence="1 2" key="1">
    <citation type="journal article" date="2022" name="Genome Biol. Evol.">
        <title>Host diet, physiology and behaviors set the stage for Lachnospiraceae cladogenesis.</title>
        <authorList>
            <person name="Vera-Ponce De Leon A."/>
            <person name="Schneider M."/>
            <person name="Jahnes B.C."/>
            <person name="Sadowski V."/>
            <person name="Camuy-Velez L.A."/>
            <person name="Duan J."/>
            <person name="Sabree Z.L."/>
        </authorList>
    </citation>
    <scope>NUCLEOTIDE SEQUENCE [LARGE SCALE GENOMIC DNA]</scope>
    <source>
        <strain evidence="1 2">PAL227</strain>
    </source>
</reference>
<organism evidence="1 2">
    <name type="scientific">Ohessyouella blattaphilus</name>
    <dbReference type="NCBI Taxonomy" id="2949333"/>
    <lineage>
        <taxon>Bacteria</taxon>
        <taxon>Bacillati</taxon>
        <taxon>Bacillota</taxon>
        <taxon>Clostridia</taxon>
        <taxon>Lachnospirales</taxon>
        <taxon>Lachnospiraceae</taxon>
        <taxon>Ohessyouella</taxon>
    </lineage>
</organism>
<accession>A0ABT1EHR6</accession>
<name>A0ABT1EHR6_9FIRM</name>
<sequence>MSKRVEDIKDVQLTVAQGLGVTDKGRELLEEITQWQLRHECLISLLDAVPIDSIKETVEKGAGAEGIKVLRRNHLREQLVNLEPLGVKLKELEKEVEGMSKESGIIREVIESKFESAYAQQQAAQKEALKAKDQVIDLLRSQLEEVKSRKTIHASQPLKLREGKKPKAQGKGLFSYLKKAEAE</sequence>
<gene>
    <name evidence="1" type="ORF">NK118_08300</name>
</gene>
<dbReference type="EMBL" id="JAMZFV010000011">
    <property type="protein sequence ID" value="MCP1110250.1"/>
    <property type="molecule type" value="Genomic_DNA"/>
</dbReference>
<feature type="non-terminal residue" evidence="1">
    <location>
        <position position="183"/>
    </location>
</feature>
<proteinExistence type="predicted"/>
<comment type="caution">
    <text evidence="1">The sequence shown here is derived from an EMBL/GenBank/DDBJ whole genome shotgun (WGS) entry which is preliminary data.</text>
</comment>
<keyword evidence="2" id="KW-1185">Reference proteome</keyword>